<organism evidence="1 2">
    <name type="scientific">Irpex rosettiformis</name>
    <dbReference type="NCBI Taxonomy" id="378272"/>
    <lineage>
        <taxon>Eukaryota</taxon>
        <taxon>Fungi</taxon>
        <taxon>Dikarya</taxon>
        <taxon>Basidiomycota</taxon>
        <taxon>Agaricomycotina</taxon>
        <taxon>Agaricomycetes</taxon>
        <taxon>Polyporales</taxon>
        <taxon>Irpicaceae</taxon>
        <taxon>Irpex</taxon>
    </lineage>
</organism>
<sequence>MPHQDAVPAPQPDLEDGDNETYPDELAEYYLDSEDEDDCREPTSHRRALLQGLELTEIARRIEDVIATMREHDLDVPTMLYYMSFLQGQKADTGIIRYARTSFLTSEDFPWLIRRWRLGRRRKHNKGYATRSAREALDEWSVENVNFLINEEMRALAPNMLAPINGLSEEKLLQVNLHHLEETISEKAPTLWSVLHHASSTPSQLKRITYKTHAAPIIMMAGICSYRCSQHRCLLQQLNSVYFKASGLAAKAHDTTHLYGISMSHSWVYHLIDKISEDAKKELMIAIHTYPFRASHDNLNLGFKVFEQRTHKQSRFDSGTAATVYVIKDPAAVWPDREQYQARRVVQSKHPITARTIWNLELAAAPHLHQRAIHQVIKFLIDAAPFDFETYEFKDSDVFAAPSPRDQLPSGPEHIAHQYILDTVQIESASQEGTRKCLDEWMRQLGLDGEEVTQKDMDILKKLLVFIGDQLTTVRIRSIKKDRSEDFNFVQRCEHFVETPGWFHTQLNEELSIHKQYYSTHKPFGLQHGIEILKRKGLHTTSVKGVFHHTMQETLWHIAIARFRDLWVTVARVDHISDLRAMSPTKLQELATTIVDKYASTAALIKYQQMAPEDQDKVLIHGIQFCRDLLNYVELDSAMKTGDVERVQDLLPRLLFRFNGGGSSNYAIELLELLQGLEREWTPELKTFILHYCWLAKTSDRPGDFLAFDMMQEHNIRDVKHTFAAHGPNATWAYIKKISASIPTQRKIKDHIEAEFNHFRRGKSHTTPDWEADVANLQDAYRVGKVHVYQRVRRGIGKIVTSPPDFISIGSSPQKLQSLISQWTAKRVASKSTEEDYAENDPDVIVPSREHSGSVSEEAENEWEESWLSGKDKITALLSNLQLN</sequence>
<dbReference type="EMBL" id="MU274912">
    <property type="protein sequence ID" value="KAI0088970.1"/>
    <property type="molecule type" value="Genomic_DNA"/>
</dbReference>
<gene>
    <name evidence="1" type="ORF">BDY19DRAFT_993786</name>
</gene>
<keyword evidence="2" id="KW-1185">Reference proteome</keyword>
<name>A0ACB8U406_9APHY</name>
<comment type="caution">
    <text evidence="1">The sequence shown here is derived from an EMBL/GenBank/DDBJ whole genome shotgun (WGS) entry which is preliminary data.</text>
</comment>
<dbReference type="Proteomes" id="UP001055072">
    <property type="component" value="Unassembled WGS sequence"/>
</dbReference>
<evidence type="ECO:0000313" key="1">
    <source>
        <dbReference type="EMBL" id="KAI0088970.1"/>
    </source>
</evidence>
<protein>
    <submittedName>
        <fullName evidence="1">Uncharacterized protein</fullName>
    </submittedName>
</protein>
<accession>A0ACB8U406</accession>
<proteinExistence type="predicted"/>
<reference evidence="1" key="1">
    <citation type="journal article" date="2021" name="Environ. Microbiol.">
        <title>Gene family expansions and transcriptome signatures uncover fungal adaptations to wood decay.</title>
        <authorList>
            <person name="Hage H."/>
            <person name="Miyauchi S."/>
            <person name="Viragh M."/>
            <person name="Drula E."/>
            <person name="Min B."/>
            <person name="Chaduli D."/>
            <person name="Navarro D."/>
            <person name="Favel A."/>
            <person name="Norest M."/>
            <person name="Lesage-Meessen L."/>
            <person name="Balint B."/>
            <person name="Merenyi Z."/>
            <person name="de Eugenio L."/>
            <person name="Morin E."/>
            <person name="Martinez A.T."/>
            <person name="Baldrian P."/>
            <person name="Stursova M."/>
            <person name="Martinez M.J."/>
            <person name="Novotny C."/>
            <person name="Magnuson J.K."/>
            <person name="Spatafora J.W."/>
            <person name="Maurice S."/>
            <person name="Pangilinan J."/>
            <person name="Andreopoulos W."/>
            <person name="LaButti K."/>
            <person name="Hundley H."/>
            <person name="Na H."/>
            <person name="Kuo A."/>
            <person name="Barry K."/>
            <person name="Lipzen A."/>
            <person name="Henrissat B."/>
            <person name="Riley R."/>
            <person name="Ahrendt S."/>
            <person name="Nagy L.G."/>
            <person name="Grigoriev I.V."/>
            <person name="Martin F."/>
            <person name="Rosso M.N."/>
        </authorList>
    </citation>
    <scope>NUCLEOTIDE SEQUENCE</scope>
    <source>
        <strain evidence="1">CBS 384.51</strain>
    </source>
</reference>
<evidence type="ECO:0000313" key="2">
    <source>
        <dbReference type="Proteomes" id="UP001055072"/>
    </source>
</evidence>